<organism evidence="2 3">
    <name type="scientific">Clohesyomyces aquaticus</name>
    <dbReference type="NCBI Taxonomy" id="1231657"/>
    <lineage>
        <taxon>Eukaryota</taxon>
        <taxon>Fungi</taxon>
        <taxon>Dikarya</taxon>
        <taxon>Ascomycota</taxon>
        <taxon>Pezizomycotina</taxon>
        <taxon>Dothideomycetes</taxon>
        <taxon>Pleosporomycetidae</taxon>
        <taxon>Pleosporales</taxon>
        <taxon>Lindgomycetaceae</taxon>
        <taxon>Clohesyomyces</taxon>
    </lineage>
</organism>
<gene>
    <name evidence="2" type="ORF">BCR34DRAFT_551687</name>
</gene>
<dbReference type="OrthoDB" id="68104at2759"/>
<accession>A0A1Y2AB97</accession>
<dbReference type="Pfam" id="PF01906">
    <property type="entry name" value="YbjQ_1"/>
    <property type="match status" value="1"/>
</dbReference>
<dbReference type="InterPro" id="IPR035439">
    <property type="entry name" value="UPF0145_dom_sf"/>
</dbReference>
<dbReference type="SUPFAM" id="SSF117782">
    <property type="entry name" value="YbjQ-like"/>
    <property type="match status" value="1"/>
</dbReference>
<proteinExistence type="inferred from homology"/>
<evidence type="ECO:0000313" key="3">
    <source>
        <dbReference type="Proteomes" id="UP000193144"/>
    </source>
</evidence>
<evidence type="ECO:0000256" key="1">
    <source>
        <dbReference type="ARBA" id="ARBA00010751"/>
    </source>
</evidence>
<dbReference type="HAMAP" id="MF_00338">
    <property type="entry name" value="UPF0145"/>
    <property type="match status" value="1"/>
</dbReference>
<reference evidence="2 3" key="1">
    <citation type="submission" date="2016-07" db="EMBL/GenBank/DDBJ databases">
        <title>Pervasive Adenine N6-methylation of Active Genes in Fungi.</title>
        <authorList>
            <consortium name="DOE Joint Genome Institute"/>
            <person name="Mondo S.J."/>
            <person name="Dannebaum R.O."/>
            <person name="Kuo R.C."/>
            <person name="Labutti K."/>
            <person name="Haridas S."/>
            <person name="Kuo A."/>
            <person name="Salamov A."/>
            <person name="Ahrendt S.R."/>
            <person name="Lipzen A."/>
            <person name="Sullivan W."/>
            <person name="Andreopoulos W.B."/>
            <person name="Clum A."/>
            <person name="Lindquist E."/>
            <person name="Daum C."/>
            <person name="Ramamoorthy G.K."/>
            <person name="Gryganskyi A."/>
            <person name="Culley D."/>
            <person name="Magnuson J.K."/>
            <person name="James T.Y."/>
            <person name="O'Malley M.A."/>
            <person name="Stajich J.E."/>
            <person name="Spatafora J.W."/>
            <person name="Visel A."/>
            <person name="Grigoriev I.V."/>
        </authorList>
    </citation>
    <scope>NUCLEOTIDE SEQUENCE [LARGE SCALE GENOMIC DNA]</scope>
    <source>
        <strain evidence="2 3">CBS 115471</strain>
    </source>
</reference>
<sequence>MATSADPHASKYKSAFTPAEEPHCFLDTSGIITTTMIDLPGYRITKVLGTVYGLTVRSRNIGAAVTSVLKSTVGGELKFLTNLLYTARDHAVERMVGECITRGGNAIIAMKFDTSQIMGDFAQVCAYGTACIVEEIRTNEPRHM</sequence>
<name>A0A1Y2AB97_9PLEO</name>
<protein>
    <submittedName>
        <fullName evidence="2">UPF0145 domain protein</fullName>
    </submittedName>
</protein>
<comment type="caution">
    <text evidence="2">The sequence shown here is derived from an EMBL/GenBank/DDBJ whole genome shotgun (WGS) entry which is preliminary data.</text>
</comment>
<dbReference type="PANTHER" id="PTHR34068:SF2">
    <property type="entry name" value="UPF0145 PROTEIN SCO3412"/>
    <property type="match status" value="1"/>
</dbReference>
<evidence type="ECO:0000313" key="2">
    <source>
        <dbReference type="EMBL" id="ORY19776.1"/>
    </source>
</evidence>
<dbReference type="PANTHER" id="PTHR34068">
    <property type="entry name" value="UPF0145 PROTEIN YBJQ"/>
    <property type="match status" value="1"/>
</dbReference>
<keyword evidence="3" id="KW-1185">Reference proteome</keyword>
<dbReference type="EMBL" id="MCFA01000001">
    <property type="protein sequence ID" value="ORY19776.1"/>
    <property type="molecule type" value="Genomic_DNA"/>
</dbReference>
<dbReference type="InterPro" id="IPR002765">
    <property type="entry name" value="UPF0145_YbjQ-like"/>
</dbReference>
<dbReference type="Gene3D" id="3.30.110.70">
    <property type="entry name" value="Hypothetical protein apc22750. Chain B"/>
    <property type="match status" value="1"/>
</dbReference>
<dbReference type="Proteomes" id="UP000193144">
    <property type="component" value="Unassembled WGS sequence"/>
</dbReference>
<dbReference type="AlphaFoldDB" id="A0A1Y2AB97"/>
<comment type="similarity">
    <text evidence="1">Belongs to the UPF0145 family.</text>
</comment>